<evidence type="ECO:0000256" key="2">
    <source>
        <dbReference type="SAM" id="Phobius"/>
    </source>
</evidence>
<keyword evidence="2" id="KW-0472">Membrane</keyword>
<comment type="caution">
    <text evidence="3">The sequence shown here is derived from an EMBL/GenBank/DDBJ whole genome shotgun (WGS) entry which is preliminary data.</text>
</comment>
<keyword evidence="2" id="KW-1133">Transmembrane helix</keyword>
<evidence type="ECO:0000313" key="4">
    <source>
        <dbReference type="Proteomes" id="UP001500751"/>
    </source>
</evidence>
<dbReference type="EMBL" id="BAAAQN010000038">
    <property type="protein sequence ID" value="GAA2045160.1"/>
    <property type="molecule type" value="Genomic_DNA"/>
</dbReference>
<feature type="compositionally biased region" description="Low complexity" evidence="1">
    <location>
        <begin position="81"/>
        <end position="92"/>
    </location>
</feature>
<keyword evidence="4" id="KW-1185">Reference proteome</keyword>
<proteinExistence type="predicted"/>
<dbReference type="RefSeq" id="WP_344668683.1">
    <property type="nucleotide sequence ID" value="NZ_BAAAQN010000038.1"/>
</dbReference>
<accession>A0ABN2UY41</accession>
<feature type="transmembrane region" description="Helical" evidence="2">
    <location>
        <begin position="49"/>
        <end position="69"/>
    </location>
</feature>
<protein>
    <recommendedName>
        <fullName evidence="5">DUF4179 domain-containing protein</fullName>
    </recommendedName>
</protein>
<evidence type="ECO:0000313" key="3">
    <source>
        <dbReference type="EMBL" id="GAA2045160.1"/>
    </source>
</evidence>
<evidence type="ECO:0008006" key="5">
    <source>
        <dbReference type="Google" id="ProtNLM"/>
    </source>
</evidence>
<reference evidence="3 4" key="1">
    <citation type="journal article" date="2019" name="Int. J. Syst. Evol. Microbiol.">
        <title>The Global Catalogue of Microorganisms (GCM) 10K type strain sequencing project: providing services to taxonomists for standard genome sequencing and annotation.</title>
        <authorList>
            <consortium name="The Broad Institute Genomics Platform"/>
            <consortium name="The Broad Institute Genome Sequencing Center for Infectious Disease"/>
            <person name="Wu L."/>
            <person name="Ma J."/>
        </authorList>
    </citation>
    <scope>NUCLEOTIDE SEQUENCE [LARGE SCALE GENOMIC DNA]</scope>
    <source>
        <strain evidence="3 4">JCM 16014</strain>
    </source>
</reference>
<organism evidence="3 4">
    <name type="scientific">Catenulispora yoronensis</name>
    <dbReference type="NCBI Taxonomy" id="450799"/>
    <lineage>
        <taxon>Bacteria</taxon>
        <taxon>Bacillati</taxon>
        <taxon>Actinomycetota</taxon>
        <taxon>Actinomycetes</taxon>
        <taxon>Catenulisporales</taxon>
        <taxon>Catenulisporaceae</taxon>
        <taxon>Catenulispora</taxon>
    </lineage>
</organism>
<gene>
    <name evidence="3" type="ORF">GCM10009839_56340</name>
</gene>
<feature type="region of interest" description="Disordered" evidence="1">
    <location>
        <begin position="72"/>
        <end position="102"/>
    </location>
</feature>
<evidence type="ECO:0000256" key="1">
    <source>
        <dbReference type="SAM" id="MobiDB-lite"/>
    </source>
</evidence>
<dbReference type="Proteomes" id="UP001500751">
    <property type="component" value="Unassembled WGS sequence"/>
</dbReference>
<keyword evidence="2" id="KW-0812">Transmembrane</keyword>
<sequence>MTEHGLEQGNEEQLRGLFDGLDLGVDQAPRDLINPAIAWGRGRRRLDRAVAIGGVAGLAVVAVVGAVAFSGPGTTATGQVSPGATRSTATATPTPPSNPTNGSYDIEHLSALQTQQAMYDELAKVLPLGYTYTPEGADAQGLDPGLRASFVGTLKGPQGSAFVQLQTDSQVGEPAPGDSGSFVPHQATGANPIVSGTFPSSAGTILVDARDFKAAYVIQTLNQADGQKIVGTRFDYTFTPTSTTLKTRYISMSALFTDPTGADAKDIEAIKQVDGFSPNGPVLTPAQFEQVAQNPHWATIDALRMHLRTVIH</sequence>
<name>A0ABN2UY41_9ACTN</name>